<proteinExistence type="predicted"/>
<dbReference type="RefSeq" id="WP_043505417.1">
    <property type="nucleotide sequence ID" value="NZ_CP009438.1"/>
</dbReference>
<dbReference type="AlphaFoldDB" id="A0A089XID6"/>
<dbReference type="Proteomes" id="UP000029482">
    <property type="component" value="Chromosome"/>
</dbReference>
<protein>
    <recommendedName>
        <fullName evidence="3">Polyketide synthesis cyclase</fullName>
    </recommendedName>
</protein>
<name>A0A089XID6_STRGA</name>
<dbReference type="eggNOG" id="ENOG50332TT">
    <property type="taxonomic scope" value="Bacteria"/>
</dbReference>
<accession>A0A089XID6</accession>
<dbReference type="Pfam" id="PF04673">
    <property type="entry name" value="Cyclase_polyket"/>
    <property type="match status" value="1"/>
</dbReference>
<dbReference type="STRING" id="1907.SGLAU_28990"/>
<dbReference type="KEGG" id="sgu:SGLAU_28990"/>
<sequence>MRSTLIVARMKPDSAADVKRIFAESDAGDLPRLIGVRERRLFRFHDLYMHYIASDDEVRSSLTEVRDHPLFQDVTERLGAHITAYDPRTWRGPEDAMAHEFYTWRADG</sequence>
<organism evidence="1 2">
    <name type="scientific">Streptomyces glaucescens</name>
    <dbReference type="NCBI Taxonomy" id="1907"/>
    <lineage>
        <taxon>Bacteria</taxon>
        <taxon>Bacillati</taxon>
        <taxon>Actinomycetota</taxon>
        <taxon>Actinomycetes</taxon>
        <taxon>Kitasatosporales</taxon>
        <taxon>Streptomycetaceae</taxon>
        <taxon>Streptomyces</taxon>
    </lineage>
</organism>
<dbReference type="InterPro" id="IPR006765">
    <property type="entry name" value="Polyketide_synth_cyclase"/>
</dbReference>
<dbReference type="InterPro" id="IPR038474">
    <property type="entry name" value="Polyketide_synth_cyclase_sf"/>
</dbReference>
<dbReference type="SUPFAM" id="SSF54909">
    <property type="entry name" value="Dimeric alpha+beta barrel"/>
    <property type="match status" value="1"/>
</dbReference>
<reference evidence="2" key="1">
    <citation type="journal article" date="2015" name="J. Biotechnol.">
        <title>Complete genome sequence of the actinobacterium Streptomyces glaucescens GLA.O (DSM 40922) consisting of a linear chromosome and one linear plasmid.</title>
        <authorList>
            <person name="Ortseifen V."/>
            <person name="Winkler A."/>
            <person name="Albersmeier A."/>
            <person name="Wendler S."/>
            <person name="Puhler A."/>
            <person name="Kalinowski J."/>
            <person name="Ruckert C."/>
        </authorList>
    </citation>
    <scope>NUCLEOTIDE SEQUENCE [LARGE SCALE GENOMIC DNA]</scope>
    <source>
        <strain evidence="2">DSM 40922 / GLA O</strain>
    </source>
</reference>
<evidence type="ECO:0008006" key="3">
    <source>
        <dbReference type="Google" id="ProtNLM"/>
    </source>
</evidence>
<keyword evidence="2" id="KW-1185">Reference proteome</keyword>
<dbReference type="GO" id="GO:0030639">
    <property type="term" value="P:polyketide biosynthetic process"/>
    <property type="evidence" value="ECO:0007669"/>
    <property type="project" value="InterPro"/>
</dbReference>
<dbReference type="HOGENOM" id="CLU_2207266_0_0_11"/>
<evidence type="ECO:0000313" key="1">
    <source>
        <dbReference type="EMBL" id="AIS01732.1"/>
    </source>
</evidence>
<dbReference type="Gene3D" id="3.30.70.1090">
    <property type="entry name" value="Dimeric alpha+beta barrel"/>
    <property type="match status" value="1"/>
</dbReference>
<evidence type="ECO:0000313" key="2">
    <source>
        <dbReference type="Proteomes" id="UP000029482"/>
    </source>
</evidence>
<dbReference type="EMBL" id="CP009438">
    <property type="protein sequence ID" value="AIS01732.1"/>
    <property type="molecule type" value="Genomic_DNA"/>
</dbReference>
<dbReference type="InterPro" id="IPR011008">
    <property type="entry name" value="Dimeric_a/b-barrel"/>
</dbReference>
<gene>
    <name evidence="1" type="ORF">SGLAU_28990</name>
</gene>
<dbReference type="OrthoDB" id="4147507at2"/>